<keyword evidence="3" id="KW-1185">Reference proteome</keyword>
<reference evidence="2 3" key="1">
    <citation type="submission" date="2020-05" db="EMBL/GenBank/DDBJ databases">
        <title>MicrobeNet Type strains.</title>
        <authorList>
            <person name="Nicholson A.C."/>
        </authorList>
    </citation>
    <scope>NUCLEOTIDE SEQUENCE [LARGE SCALE GENOMIC DNA]</scope>
    <source>
        <strain evidence="2 3">JCM 14547</strain>
    </source>
</reference>
<dbReference type="EMBL" id="JABEMA010000080">
    <property type="protein sequence ID" value="NNH22911.1"/>
    <property type="molecule type" value="Genomic_DNA"/>
</dbReference>
<dbReference type="AlphaFoldDB" id="A0A849BJW1"/>
<organism evidence="2 3">
    <name type="scientific">Pseudokineococcus marinus</name>
    <dbReference type="NCBI Taxonomy" id="351215"/>
    <lineage>
        <taxon>Bacteria</taxon>
        <taxon>Bacillati</taxon>
        <taxon>Actinomycetota</taxon>
        <taxon>Actinomycetes</taxon>
        <taxon>Kineosporiales</taxon>
        <taxon>Kineosporiaceae</taxon>
        <taxon>Pseudokineococcus</taxon>
    </lineage>
</organism>
<keyword evidence="1" id="KW-0472">Membrane</keyword>
<evidence type="ECO:0008006" key="4">
    <source>
        <dbReference type="Google" id="ProtNLM"/>
    </source>
</evidence>
<feature type="transmembrane region" description="Helical" evidence="1">
    <location>
        <begin position="127"/>
        <end position="150"/>
    </location>
</feature>
<protein>
    <recommendedName>
        <fullName evidence="4">Membrane protein YqaA, SNARE-associated domain</fullName>
    </recommendedName>
</protein>
<keyword evidence="1" id="KW-0812">Transmembrane</keyword>
<sequence>MPDTGVLALVATGLAVGAVSAVSPVLPVEAYVAAVALARPTPTALAVAVAAGLGQTLGKTALLAATRSAGRSRWTRRLREHARRRATAAGAPGAPSAATTHRARLRARAARLSRAALHHLGGRAGPLVVLLGAALGVPPLLLVTVVAGASPMTYRAFVPACLLGRSVRFCALALLPGLTTGRATG</sequence>
<evidence type="ECO:0000313" key="2">
    <source>
        <dbReference type="EMBL" id="NNH22911.1"/>
    </source>
</evidence>
<feature type="transmembrane region" description="Helical" evidence="1">
    <location>
        <begin position="45"/>
        <end position="66"/>
    </location>
</feature>
<proteinExistence type="predicted"/>
<evidence type="ECO:0000313" key="3">
    <source>
        <dbReference type="Proteomes" id="UP000555552"/>
    </source>
</evidence>
<comment type="caution">
    <text evidence="2">The sequence shown here is derived from an EMBL/GenBank/DDBJ whole genome shotgun (WGS) entry which is preliminary data.</text>
</comment>
<name>A0A849BJW1_9ACTN</name>
<keyword evidence="1" id="KW-1133">Transmembrane helix</keyword>
<evidence type="ECO:0000256" key="1">
    <source>
        <dbReference type="SAM" id="Phobius"/>
    </source>
</evidence>
<dbReference type="RefSeq" id="WP_171202742.1">
    <property type="nucleotide sequence ID" value="NZ_BAAANP010000001.1"/>
</dbReference>
<gene>
    <name evidence="2" type="ORF">HLB09_07355</name>
</gene>
<accession>A0A849BJW1</accession>
<dbReference type="Proteomes" id="UP000555552">
    <property type="component" value="Unassembled WGS sequence"/>
</dbReference>